<dbReference type="GO" id="GO:0030026">
    <property type="term" value="P:intracellular manganese ion homeostasis"/>
    <property type="evidence" value="ECO:0007669"/>
    <property type="project" value="InterPro"/>
</dbReference>
<feature type="transmembrane region" description="Helical" evidence="7">
    <location>
        <begin position="231"/>
        <end position="253"/>
    </location>
</feature>
<dbReference type="GO" id="GO:0012505">
    <property type="term" value="C:endomembrane system"/>
    <property type="evidence" value="ECO:0007669"/>
    <property type="project" value="UniProtKB-SubCell"/>
</dbReference>
<comment type="similarity">
    <text evidence="2">Belongs to the CCC1 family.</text>
</comment>
<evidence type="ECO:0000313" key="9">
    <source>
        <dbReference type="Proteomes" id="UP001369815"/>
    </source>
</evidence>
<name>A0AAX6MM24_9PEZI</name>
<accession>A0AAX6MM24</accession>
<evidence type="ECO:0000313" key="8">
    <source>
        <dbReference type="EMBL" id="KAK6953457.1"/>
    </source>
</evidence>
<dbReference type="EMBL" id="JBANMG010000005">
    <property type="protein sequence ID" value="KAK6953457.1"/>
    <property type="molecule type" value="Genomic_DNA"/>
</dbReference>
<sequence>MQLADIQAFLPSSGQQRQKNQKTLPTYSTLFANSESLIDIPMSSEGTSDDSSSENLRWDHQQGSPSGRLSEFLSHFTLGFADGLTVPFALTAGLSSLGHTNTVIYAGMAEICAGCISMGISGYLAAKGDTVVQTPDRGEELKLAGEDNIYEYLAPLELPPNLLQCVKTHVDYNPAVSRRLLCHLNSTADGLTCKTKGFPPAVAGLSVSTGYFLGGLLPMSPYFFVSEVIDGLRWSFAVCILALFIFGFAKEYLLHSEPVKRNWQYGGAKRGSVVWKQMKKGFWEGIRMVVMGGIAAVAAVLCVKLFEDMVP</sequence>
<keyword evidence="4 7" id="KW-1133">Transmembrane helix</keyword>
<keyword evidence="5 7" id="KW-0472">Membrane</keyword>
<organism evidence="8 9">
    <name type="scientific">Daldinia eschscholtzii</name>
    <dbReference type="NCBI Taxonomy" id="292717"/>
    <lineage>
        <taxon>Eukaryota</taxon>
        <taxon>Fungi</taxon>
        <taxon>Dikarya</taxon>
        <taxon>Ascomycota</taxon>
        <taxon>Pezizomycotina</taxon>
        <taxon>Sordariomycetes</taxon>
        <taxon>Xylariomycetidae</taxon>
        <taxon>Xylariales</taxon>
        <taxon>Hypoxylaceae</taxon>
        <taxon>Daldinia</taxon>
    </lineage>
</organism>
<comment type="subcellular location">
    <subcellularLocation>
        <location evidence="1">Endomembrane system</location>
        <topology evidence="1">Multi-pass membrane protein</topology>
    </subcellularLocation>
</comment>
<evidence type="ECO:0000256" key="1">
    <source>
        <dbReference type="ARBA" id="ARBA00004127"/>
    </source>
</evidence>
<evidence type="ECO:0000256" key="3">
    <source>
        <dbReference type="ARBA" id="ARBA00022692"/>
    </source>
</evidence>
<evidence type="ECO:0000256" key="7">
    <source>
        <dbReference type="SAM" id="Phobius"/>
    </source>
</evidence>
<feature type="region of interest" description="Disordered" evidence="6">
    <location>
        <begin position="41"/>
        <end position="63"/>
    </location>
</feature>
<gene>
    <name evidence="8" type="ORF">Daesc_005761</name>
</gene>
<evidence type="ECO:0000256" key="2">
    <source>
        <dbReference type="ARBA" id="ARBA00007049"/>
    </source>
</evidence>
<evidence type="ECO:0000256" key="6">
    <source>
        <dbReference type="SAM" id="MobiDB-lite"/>
    </source>
</evidence>
<dbReference type="PANTHER" id="PTHR31851">
    <property type="entry name" value="FE(2+)/MN(2+) TRANSPORTER PCL1"/>
    <property type="match status" value="1"/>
</dbReference>
<evidence type="ECO:0000256" key="5">
    <source>
        <dbReference type="ARBA" id="ARBA00023136"/>
    </source>
</evidence>
<comment type="caution">
    <text evidence="8">The sequence shown here is derived from an EMBL/GenBank/DDBJ whole genome shotgun (WGS) entry which is preliminary data.</text>
</comment>
<keyword evidence="9" id="KW-1185">Reference proteome</keyword>
<dbReference type="GO" id="GO:0005384">
    <property type="term" value="F:manganese ion transmembrane transporter activity"/>
    <property type="evidence" value="ECO:0007669"/>
    <property type="project" value="InterPro"/>
</dbReference>
<dbReference type="InterPro" id="IPR008217">
    <property type="entry name" value="Ccc1_fam"/>
</dbReference>
<feature type="transmembrane region" description="Helical" evidence="7">
    <location>
        <begin position="286"/>
        <end position="306"/>
    </location>
</feature>
<proteinExistence type="inferred from homology"/>
<dbReference type="Pfam" id="PF01988">
    <property type="entry name" value="VIT1"/>
    <property type="match status" value="1"/>
</dbReference>
<reference evidence="8 9" key="1">
    <citation type="journal article" date="2024" name="Front Chem Biol">
        <title>Unveiling the potential of Daldinia eschscholtzii MFLUCC 19-0629 through bioactivity and bioinformatics studies for enhanced sustainable agriculture production.</title>
        <authorList>
            <person name="Brooks S."/>
            <person name="Weaver J.A."/>
            <person name="Klomchit A."/>
            <person name="Alharthi S.A."/>
            <person name="Onlamun T."/>
            <person name="Nurani R."/>
            <person name="Vong T.K."/>
            <person name="Alberti F."/>
            <person name="Greco C."/>
        </authorList>
    </citation>
    <scope>NUCLEOTIDE SEQUENCE [LARGE SCALE GENOMIC DNA]</scope>
    <source>
        <strain evidence="8">MFLUCC 19-0629</strain>
    </source>
</reference>
<feature type="transmembrane region" description="Helical" evidence="7">
    <location>
        <begin position="201"/>
        <end position="225"/>
    </location>
</feature>
<evidence type="ECO:0000256" key="4">
    <source>
        <dbReference type="ARBA" id="ARBA00022989"/>
    </source>
</evidence>
<protein>
    <submittedName>
        <fullName evidence="8">Uncharacterized protein</fullName>
    </submittedName>
</protein>
<keyword evidence="3 7" id="KW-0812">Transmembrane</keyword>
<dbReference type="AlphaFoldDB" id="A0AAX6MM24"/>
<dbReference type="Proteomes" id="UP001369815">
    <property type="component" value="Unassembled WGS sequence"/>
</dbReference>